<protein>
    <recommendedName>
        <fullName evidence="5">BTB domain-containing protein</fullName>
    </recommendedName>
</protein>
<comment type="caution">
    <text evidence="3">The sequence shown here is derived from an EMBL/GenBank/DDBJ whole genome shotgun (WGS) entry which is preliminary data.</text>
</comment>
<reference evidence="3 4" key="1">
    <citation type="submission" date="2016-07" db="EMBL/GenBank/DDBJ databases">
        <title>Pervasive Adenine N6-methylation of Active Genes in Fungi.</title>
        <authorList>
            <consortium name="DOE Joint Genome Institute"/>
            <person name="Mondo S.J."/>
            <person name="Dannebaum R.O."/>
            <person name="Kuo R.C."/>
            <person name="Labutti K."/>
            <person name="Haridas S."/>
            <person name="Kuo A."/>
            <person name="Salamov A."/>
            <person name="Ahrendt S.R."/>
            <person name="Lipzen A."/>
            <person name="Sullivan W."/>
            <person name="Andreopoulos W.B."/>
            <person name="Clum A."/>
            <person name="Lindquist E."/>
            <person name="Daum C."/>
            <person name="Ramamoorthy G.K."/>
            <person name="Gryganskyi A."/>
            <person name="Culley D."/>
            <person name="Magnuson J.K."/>
            <person name="James T.Y."/>
            <person name="O'Malley M.A."/>
            <person name="Stajich J.E."/>
            <person name="Spatafora J.W."/>
            <person name="Visel A."/>
            <person name="Grigoriev I.V."/>
        </authorList>
    </citation>
    <scope>NUCLEOTIDE SEQUENCE [LARGE SCALE GENOMIC DNA]</scope>
    <source>
        <strain evidence="3 4">CBS 115471</strain>
    </source>
</reference>
<keyword evidence="4" id="KW-1185">Reference proteome</keyword>
<proteinExistence type="predicted"/>
<dbReference type="OrthoDB" id="3798073at2759"/>
<feature type="region of interest" description="Disordered" evidence="1">
    <location>
        <begin position="175"/>
        <end position="220"/>
    </location>
</feature>
<gene>
    <name evidence="3" type="ORF">BCR34DRAFT_665226</name>
</gene>
<sequence length="509" mass="56871">MLPIHAWRMRRRITLSTGFILGGGSLFVNIIALVDVEKRITSLLRPQSSFGYELKQATRSPSPVDPAPMKAGILYSRAVPICIRDCIFSFRCDEMGNASIKPKTKDMHTVNDSYASPTSSSSYLFTDTATHVSEAPKDDKIILVSTSPRPRINTSDHPETSSIYFYTDTATTVWTSTTSSNSPAISPGLTRKYDDREPGPRTKIPESTLASPTNTPSASNAYIASTSTSTPLSPLDILTVELRNDTYYPLRTSAFNLPRHRACLTSPTSVPVKHQDGIIRINFPDFAIFEIYVAWLSSGIVETRNRNPAKSEGAKAEEEQQETKQEARRMYTTLLGAYFLATWLKDTTFKDCIISTLIDKMNNPVSGHPRQSVKALTPSLVDLLGLEIQPGDVIRRFVYVAIERWADKEDLEKFATGDRTGSEEFNKEFLAGMMAWLGGAARRGNMARTRKNSRQNEESEDRSEDTERETGGVVSQGDLEEMQPRWPLAWVEHCAFHEYTFLGRACHRG</sequence>
<accession>A0A1Y1ZIB3</accession>
<feature type="transmembrane region" description="Helical" evidence="2">
    <location>
        <begin position="12"/>
        <end position="34"/>
    </location>
</feature>
<dbReference type="EMBL" id="MCFA01000079">
    <property type="protein sequence ID" value="ORY10000.1"/>
    <property type="molecule type" value="Genomic_DNA"/>
</dbReference>
<keyword evidence="2" id="KW-1133">Transmembrane helix</keyword>
<keyword evidence="2" id="KW-0812">Transmembrane</keyword>
<feature type="compositionally biased region" description="Polar residues" evidence="1">
    <location>
        <begin position="208"/>
        <end position="220"/>
    </location>
</feature>
<feature type="compositionally biased region" description="Basic and acidic residues" evidence="1">
    <location>
        <begin position="191"/>
        <end position="204"/>
    </location>
</feature>
<evidence type="ECO:0000256" key="1">
    <source>
        <dbReference type="SAM" id="MobiDB-lite"/>
    </source>
</evidence>
<feature type="compositionally biased region" description="Acidic residues" evidence="1">
    <location>
        <begin position="458"/>
        <end position="467"/>
    </location>
</feature>
<evidence type="ECO:0000313" key="3">
    <source>
        <dbReference type="EMBL" id="ORY10000.1"/>
    </source>
</evidence>
<organism evidence="3 4">
    <name type="scientific">Clohesyomyces aquaticus</name>
    <dbReference type="NCBI Taxonomy" id="1231657"/>
    <lineage>
        <taxon>Eukaryota</taxon>
        <taxon>Fungi</taxon>
        <taxon>Dikarya</taxon>
        <taxon>Ascomycota</taxon>
        <taxon>Pezizomycotina</taxon>
        <taxon>Dothideomycetes</taxon>
        <taxon>Pleosporomycetidae</taxon>
        <taxon>Pleosporales</taxon>
        <taxon>Lindgomycetaceae</taxon>
        <taxon>Clohesyomyces</taxon>
    </lineage>
</organism>
<evidence type="ECO:0008006" key="5">
    <source>
        <dbReference type="Google" id="ProtNLM"/>
    </source>
</evidence>
<dbReference type="AlphaFoldDB" id="A0A1Y1ZIB3"/>
<feature type="region of interest" description="Disordered" evidence="1">
    <location>
        <begin position="444"/>
        <end position="478"/>
    </location>
</feature>
<name>A0A1Y1ZIB3_9PLEO</name>
<evidence type="ECO:0000256" key="2">
    <source>
        <dbReference type="SAM" id="Phobius"/>
    </source>
</evidence>
<dbReference type="Proteomes" id="UP000193144">
    <property type="component" value="Unassembled WGS sequence"/>
</dbReference>
<keyword evidence="2" id="KW-0472">Membrane</keyword>
<evidence type="ECO:0000313" key="4">
    <source>
        <dbReference type="Proteomes" id="UP000193144"/>
    </source>
</evidence>